<evidence type="ECO:0000256" key="3">
    <source>
        <dbReference type="ARBA" id="ARBA00022692"/>
    </source>
</evidence>
<organism evidence="8 9">
    <name type="scientific">Sinanodonta woodiana</name>
    <name type="common">Chinese pond mussel</name>
    <name type="synonym">Anodonta woodiana</name>
    <dbReference type="NCBI Taxonomy" id="1069815"/>
    <lineage>
        <taxon>Eukaryota</taxon>
        <taxon>Metazoa</taxon>
        <taxon>Spiralia</taxon>
        <taxon>Lophotrochozoa</taxon>
        <taxon>Mollusca</taxon>
        <taxon>Bivalvia</taxon>
        <taxon>Autobranchia</taxon>
        <taxon>Heteroconchia</taxon>
        <taxon>Palaeoheterodonta</taxon>
        <taxon>Unionida</taxon>
        <taxon>Unionoidea</taxon>
        <taxon>Unionidae</taxon>
        <taxon>Unioninae</taxon>
        <taxon>Sinanodonta</taxon>
    </lineage>
</organism>
<comment type="caution">
    <text evidence="8">The sequence shown here is derived from an EMBL/GenBank/DDBJ whole genome shotgun (WGS) entry which is preliminary data.</text>
</comment>
<evidence type="ECO:0000256" key="6">
    <source>
        <dbReference type="SAM" id="Phobius"/>
    </source>
</evidence>
<evidence type="ECO:0000256" key="1">
    <source>
        <dbReference type="ARBA" id="ARBA00004141"/>
    </source>
</evidence>
<dbReference type="GO" id="GO:0016020">
    <property type="term" value="C:membrane"/>
    <property type="evidence" value="ECO:0007669"/>
    <property type="project" value="UniProtKB-SubCell"/>
</dbReference>
<evidence type="ECO:0000256" key="4">
    <source>
        <dbReference type="ARBA" id="ARBA00022989"/>
    </source>
</evidence>
<feature type="transmembrane region" description="Helical" evidence="6">
    <location>
        <begin position="23"/>
        <end position="42"/>
    </location>
</feature>
<evidence type="ECO:0000259" key="7">
    <source>
        <dbReference type="PROSITE" id="PS50850"/>
    </source>
</evidence>
<keyword evidence="9" id="KW-1185">Reference proteome</keyword>
<feature type="transmembrane region" description="Helical" evidence="6">
    <location>
        <begin position="470"/>
        <end position="488"/>
    </location>
</feature>
<dbReference type="InterPro" id="IPR051717">
    <property type="entry name" value="MFS_MFSD6"/>
</dbReference>
<feature type="transmembrane region" description="Helical" evidence="6">
    <location>
        <begin position="531"/>
        <end position="551"/>
    </location>
</feature>
<feature type="transmembrane region" description="Helical" evidence="6">
    <location>
        <begin position="331"/>
        <end position="348"/>
    </location>
</feature>
<dbReference type="SUPFAM" id="SSF103473">
    <property type="entry name" value="MFS general substrate transporter"/>
    <property type="match status" value="1"/>
</dbReference>
<feature type="transmembrane region" description="Helical" evidence="6">
    <location>
        <begin position="500"/>
        <end position="519"/>
    </location>
</feature>
<feature type="domain" description="Major facilitator superfamily (MFS) profile" evidence="7">
    <location>
        <begin position="404"/>
        <end position="627"/>
    </location>
</feature>
<dbReference type="InterPro" id="IPR020846">
    <property type="entry name" value="MFS_dom"/>
</dbReference>
<evidence type="ECO:0000313" key="8">
    <source>
        <dbReference type="EMBL" id="KAL3880671.1"/>
    </source>
</evidence>
<feature type="transmembrane region" description="Helical" evidence="6">
    <location>
        <begin position="290"/>
        <end position="310"/>
    </location>
</feature>
<sequence>MDTKRDIQLICGINRLLLPVKGIYFFFIAAVGDLLPFIPVYMKQLGLSSTETGIIYGVMPFLSFFVRPLFGAVADKFHKHKLILCLCCILTGLFYGLLLVTPTKGRGDSEQHLTSPVQFQCNPVDSFLRECTRSMGNSSDALKKCPMSILDDIWLYENNNNTKEMACSINCKNKFSLAPNLRICFTNSTDQFDDYACKTSLNSSRSGQFFTFSVKNIEVPFNYIIGGKTVADGVECKDFNLKNVIYKENRFYQILCNEEALLDCTVHCDHIKEMKPECSLHANTVLSTTFWVFLVIYLLANIVSSPAFSLMDAFAYDILGERRGLWGRQRLWGTIGFALFAVTSTFIMDHLSKTTTHIDYSLSFYIFIGLMICAAVTSFFLEVSENLVVQQMFKNMSRLLKYPNVIVFLIILTCFGINNAVIEVFLFWYLKDMGSTQLNLGLCLVANCSVEVVMLFFAGDIIKKVGQTKCLYLALAAFAIRFFAHSFITNPWYALPIETLHGITFGLMYAAASSYGSVIAPPGMSATVQGLVGGVYFGLGKGIGSLVTGKLFDQKEGLLGQVWTFRLYGFVSIFTLVIYLLYNLCFDKQRPEPNDERPVQKSIDREELDVLMYNSKDDSITGQHRGN</sequence>
<comment type="subcellular location">
    <subcellularLocation>
        <location evidence="1">Membrane</location>
        <topology evidence="1">Multi-pass membrane protein</topology>
    </subcellularLocation>
</comment>
<dbReference type="PROSITE" id="PS50850">
    <property type="entry name" value="MFS"/>
    <property type="match status" value="1"/>
</dbReference>
<gene>
    <name evidence="8" type="ORF">ACJMK2_032893</name>
</gene>
<dbReference type="Pfam" id="PF12832">
    <property type="entry name" value="MFS_1_like"/>
    <property type="match status" value="1"/>
</dbReference>
<dbReference type="PANTHER" id="PTHR16172:SF41">
    <property type="entry name" value="MAJOR FACILITATOR SUPERFAMILY DOMAIN-CONTAINING PROTEIN 6-LIKE"/>
    <property type="match status" value="1"/>
</dbReference>
<feature type="transmembrane region" description="Helical" evidence="6">
    <location>
        <begin position="563"/>
        <end position="582"/>
    </location>
</feature>
<dbReference type="EMBL" id="JBJQND010000004">
    <property type="protein sequence ID" value="KAL3880671.1"/>
    <property type="molecule type" value="Genomic_DNA"/>
</dbReference>
<dbReference type="PANTHER" id="PTHR16172">
    <property type="entry name" value="MAJOR FACILITATOR SUPERFAMILY DOMAIN-CONTAINING PROTEIN 6-LIKE"/>
    <property type="match status" value="1"/>
</dbReference>
<keyword evidence="4 6" id="KW-1133">Transmembrane helix</keyword>
<evidence type="ECO:0000313" key="9">
    <source>
        <dbReference type="Proteomes" id="UP001634394"/>
    </source>
</evidence>
<dbReference type="InterPro" id="IPR036259">
    <property type="entry name" value="MFS_trans_sf"/>
</dbReference>
<dbReference type="AlphaFoldDB" id="A0ABD3X360"/>
<evidence type="ECO:0000256" key="5">
    <source>
        <dbReference type="ARBA" id="ARBA00023136"/>
    </source>
</evidence>
<keyword evidence="5 6" id="KW-0472">Membrane</keyword>
<protein>
    <recommendedName>
        <fullName evidence="7">Major facilitator superfamily (MFS) profile domain-containing protein</fullName>
    </recommendedName>
</protein>
<feature type="transmembrane region" description="Helical" evidence="6">
    <location>
        <begin position="82"/>
        <end position="100"/>
    </location>
</feature>
<dbReference type="InterPro" id="IPR024989">
    <property type="entry name" value="MFS_assoc_dom"/>
</dbReference>
<dbReference type="Proteomes" id="UP001634394">
    <property type="component" value="Unassembled WGS sequence"/>
</dbReference>
<proteinExistence type="inferred from homology"/>
<feature type="transmembrane region" description="Helical" evidence="6">
    <location>
        <begin position="402"/>
        <end position="430"/>
    </location>
</feature>
<evidence type="ECO:0000256" key="2">
    <source>
        <dbReference type="ARBA" id="ARBA00005241"/>
    </source>
</evidence>
<feature type="transmembrane region" description="Helical" evidence="6">
    <location>
        <begin position="436"/>
        <end position="458"/>
    </location>
</feature>
<feature type="transmembrane region" description="Helical" evidence="6">
    <location>
        <begin position="54"/>
        <end position="70"/>
    </location>
</feature>
<name>A0ABD3X360_SINWO</name>
<dbReference type="CDD" id="cd17335">
    <property type="entry name" value="MFS_MFSD6"/>
    <property type="match status" value="1"/>
</dbReference>
<keyword evidence="3 6" id="KW-0812">Transmembrane</keyword>
<comment type="similarity">
    <text evidence="2">Belongs to the major facilitator superfamily. MFSD6 family.</text>
</comment>
<reference evidence="8 9" key="1">
    <citation type="submission" date="2024-11" db="EMBL/GenBank/DDBJ databases">
        <title>Chromosome-level genome assembly of the freshwater bivalve Anodonta woodiana.</title>
        <authorList>
            <person name="Chen X."/>
        </authorList>
    </citation>
    <scope>NUCLEOTIDE SEQUENCE [LARGE SCALE GENOMIC DNA]</scope>
    <source>
        <strain evidence="8">MN2024</strain>
        <tissue evidence="8">Gills</tissue>
    </source>
</reference>
<accession>A0ABD3X360</accession>
<feature type="transmembrane region" description="Helical" evidence="6">
    <location>
        <begin position="360"/>
        <end position="381"/>
    </location>
</feature>
<dbReference type="Gene3D" id="1.20.1250.20">
    <property type="entry name" value="MFS general substrate transporter like domains"/>
    <property type="match status" value="3"/>
</dbReference>